<name>A0ABR6B9W0_9PSEU</name>
<protein>
    <submittedName>
        <fullName evidence="2">Uncharacterized protein</fullName>
    </submittedName>
</protein>
<sequence>MRNRVSLSLSMFMSVLVSLVLVSVPASAAPSRPADSNPFLLLNRGLIMFL</sequence>
<reference evidence="2 3" key="1">
    <citation type="submission" date="2020-08" db="EMBL/GenBank/DDBJ databases">
        <title>Genomic Encyclopedia of Archaeal and Bacterial Type Strains, Phase II (KMG-II): from individual species to whole genera.</title>
        <authorList>
            <person name="Goeker M."/>
        </authorList>
    </citation>
    <scope>NUCLEOTIDE SEQUENCE [LARGE SCALE GENOMIC DNA]</scope>
    <source>
        <strain evidence="2 3">DSM 43850</strain>
    </source>
</reference>
<organism evidence="2 3">
    <name type="scientific">Kutzneria viridogrisea</name>
    <dbReference type="NCBI Taxonomy" id="47990"/>
    <lineage>
        <taxon>Bacteria</taxon>
        <taxon>Bacillati</taxon>
        <taxon>Actinomycetota</taxon>
        <taxon>Actinomycetes</taxon>
        <taxon>Pseudonocardiales</taxon>
        <taxon>Pseudonocardiaceae</taxon>
        <taxon>Kutzneria</taxon>
    </lineage>
</organism>
<feature type="chain" id="PRO_5047326591" evidence="1">
    <location>
        <begin position="29"/>
        <end position="50"/>
    </location>
</feature>
<dbReference type="Proteomes" id="UP000517916">
    <property type="component" value="Unassembled WGS sequence"/>
</dbReference>
<evidence type="ECO:0000313" key="2">
    <source>
        <dbReference type="EMBL" id="MBA8923526.1"/>
    </source>
</evidence>
<keyword evidence="3" id="KW-1185">Reference proteome</keyword>
<keyword evidence="1" id="KW-0732">Signal</keyword>
<proteinExistence type="predicted"/>
<evidence type="ECO:0000256" key="1">
    <source>
        <dbReference type="SAM" id="SignalP"/>
    </source>
</evidence>
<feature type="signal peptide" evidence="1">
    <location>
        <begin position="1"/>
        <end position="28"/>
    </location>
</feature>
<accession>A0ABR6B9W0</accession>
<dbReference type="EMBL" id="JACJID010000001">
    <property type="protein sequence ID" value="MBA8923526.1"/>
    <property type="molecule type" value="Genomic_DNA"/>
</dbReference>
<comment type="caution">
    <text evidence="2">The sequence shown here is derived from an EMBL/GenBank/DDBJ whole genome shotgun (WGS) entry which is preliminary data.</text>
</comment>
<gene>
    <name evidence="2" type="ORF">BC739_000723</name>
</gene>
<evidence type="ECO:0000313" key="3">
    <source>
        <dbReference type="Proteomes" id="UP000517916"/>
    </source>
</evidence>